<keyword evidence="6" id="KW-0653">Protein transport</keyword>
<dbReference type="EMBL" id="JBHSMQ010000002">
    <property type="protein sequence ID" value="MFC5454904.1"/>
    <property type="molecule type" value="Genomic_DNA"/>
</dbReference>
<comment type="subcellular location">
    <subcellularLocation>
        <location evidence="1">Cell membrane</location>
        <topology evidence="1">Multi-pass membrane protein</topology>
    </subcellularLocation>
    <subcellularLocation>
        <location evidence="6">Membrane</location>
        <topology evidence="6">Multi-pass membrane protein</topology>
    </subcellularLocation>
</comment>
<evidence type="ECO:0000256" key="6">
    <source>
        <dbReference type="RuleBase" id="RU004057"/>
    </source>
</evidence>
<sequence length="301" mass="33148">MSTPQVPPSSSTAIPSGNPFQDPRKSLDWSRSDIERRLGFHGGRFTSPGNVLSLILALLLTAAFYTLIILMQQKWPQTQWFAAMFLERGPCPYPTMLLFFWALSMLFIKWRKLVFQQKAFGLSVMPQEPGFVLTSATAREVRDHMCMLVDNPHNFVLFNRIDLALANLHNIGHTADVAAILKVQAENDEAQIASSYGIIQGFMWGIPVLGFIGTVLGLSQAIGAFTDTLQAGGDLVAIRASLKTVTTGLATAFETTLVALVCAFILQLIVSFMQSLESQFLDNCNDVCSRQVAGKLRLQTT</sequence>
<evidence type="ECO:0000256" key="7">
    <source>
        <dbReference type="SAM" id="MobiDB-lite"/>
    </source>
</evidence>
<evidence type="ECO:0000259" key="9">
    <source>
        <dbReference type="Pfam" id="PF01618"/>
    </source>
</evidence>
<dbReference type="RefSeq" id="WP_377165458.1">
    <property type="nucleotide sequence ID" value="NZ_JBHSMQ010000002.1"/>
</dbReference>
<feature type="region of interest" description="Disordered" evidence="7">
    <location>
        <begin position="1"/>
        <end position="26"/>
    </location>
</feature>
<evidence type="ECO:0000256" key="1">
    <source>
        <dbReference type="ARBA" id="ARBA00004651"/>
    </source>
</evidence>
<evidence type="ECO:0000256" key="3">
    <source>
        <dbReference type="ARBA" id="ARBA00022692"/>
    </source>
</evidence>
<reference evidence="11" key="1">
    <citation type="journal article" date="2019" name="Int. J. Syst. Evol. Microbiol.">
        <title>The Global Catalogue of Microorganisms (GCM) 10K type strain sequencing project: providing services to taxonomists for standard genome sequencing and annotation.</title>
        <authorList>
            <consortium name="The Broad Institute Genomics Platform"/>
            <consortium name="The Broad Institute Genome Sequencing Center for Infectious Disease"/>
            <person name="Wu L."/>
            <person name="Ma J."/>
        </authorList>
    </citation>
    <scope>NUCLEOTIDE SEQUENCE [LARGE SCALE GENOMIC DNA]</scope>
    <source>
        <strain evidence="11">CGMCC 4.1469</strain>
    </source>
</reference>
<evidence type="ECO:0000256" key="5">
    <source>
        <dbReference type="ARBA" id="ARBA00023136"/>
    </source>
</evidence>
<name>A0ABW0KNF0_9BACT</name>
<dbReference type="InterPro" id="IPR002898">
    <property type="entry name" value="MotA_ExbB_proton_chnl"/>
</dbReference>
<keyword evidence="4 8" id="KW-1133">Transmembrane helix</keyword>
<protein>
    <submittedName>
        <fullName evidence="10">MotA/TolQ/ExbB proton channel family protein</fullName>
    </submittedName>
</protein>
<feature type="transmembrane region" description="Helical" evidence="8">
    <location>
        <begin position="202"/>
        <end position="225"/>
    </location>
</feature>
<evidence type="ECO:0000256" key="4">
    <source>
        <dbReference type="ARBA" id="ARBA00022989"/>
    </source>
</evidence>
<feature type="domain" description="MotA/TolQ/ExbB proton channel" evidence="9">
    <location>
        <begin position="173"/>
        <end position="276"/>
    </location>
</feature>
<keyword evidence="2" id="KW-1003">Cell membrane</keyword>
<comment type="similarity">
    <text evidence="6">Belongs to the exbB/tolQ family.</text>
</comment>
<comment type="caution">
    <text evidence="10">The sequence shown here is derived from an EMBL/GenBank/DDBJ whole genome shotgun (WGS) entry which is preliminary data.</text>
</comment>
<evidence type="ECO:0000313" key="10">
    <source>
        <dbReference type="EMBL" id="MFC5454904.1"/>
    </source>
</evidence>
<keyword evidence="11" id="KW-1185">Reference proteome</keyword>
<evidence type="ECO:0000313" key="11">
    <source>
        <dbReference type="Proteomes" id="UP001596052"/>
    </source>
</evidence>
<keyword evidence="6" id="KW-0813">Transport</keyword>
<keyword evidence="3 8" id="KW-0812">Transmembrane</keyword>
<proteinExistence type="inferred from homology"/>
<feature type="transmembrane region" description="Helical" evidence="8">
    <location>
        <begin position="91"/>
        <end position="108"/>
    </location>
</feature>
<dbReference type="Pfam" id="PF01618">
    <property type="entry name" value="MotA_ExbB"/>
    <property type="match status" value="1"/>
</dbReference>
<organism evidence="10 11">
    <name type="scientific">Prosthecobacter fluviatilis</name>
    <dbReference type="NCBI Taxonomy" id="445931"/>
    <lineage>
        <taxon>Bacteria</taxon>
        <taxon>Pseudomonadati</taxon>
        <taxon>Verrucomicrobiota</taxon>
        <taxon>Verrucomicrobiia</taxon>
        <taxon>Verrucomicrobiales</taxon>
        <taxon>Verrucomicrobiaceae</taxon>
        <taxon>Prosthecobacter</taxon>
    </lineage>
</organism>
<evidence type="ECO:0000256" key="8">
    <source>
        <dbReference type="SAM" id="Phobius"/>
    </source>
</evidence>
<accession>A0ABW0KNF0</accession>
<feature type="transmembrane region" description="Helical" evidence="8">
    <location>
        <begin position="51"/>
        <end position="71"/>
    </location>
</feature>
<feature type="transmembrane region" description="Helical" evidence="8">
    <location>
        <begin position="245"/>
        <end position="270"/>
    </location>
</feature>
<gene>
    <name evidence="10" type="ORF">ACFQDI_08580</name>
</gene>
<feature type="compositionally biased region" description="Polar residues" evidence="7">
    <location>
        <begin position="1"/>
        <end position="19"/>
    </location>
</feature>
<dbReference type="Proteomes" id="UP001596052">
    <property type="component" value="Unassembled WGS sequence"/>
</dbReference>
<evidence type="ECO:0000256" key="2">
    <source>
        <dbReference type="ARBA" id="ARBA00022475"/>
    </source>
</evidence>
<keyword evidence="5 8" id="KW-0472">Membrane</keyword>